<evidence type="ECO:0000313" key="2">
    <source>
        <dbReference type="EMBL" id="UXI68749.1"/>
    </source>
</evidence>
<protein>
    <submittedName>
        <fullName evidence="2">Pilin</fullName>
    </submittedName>
</protein>
<gene>
    <name evidence="2" type="ORF">N4264_03600</name>
</gene>
<name>A0ABY6BFE5_9GAMM</name>
<dbReference type="Pfam" id="PF00114">
    <property type="entry name" value="Pilin"/>
    <property type="match status" value="1"/>
</dbReference>
<reference evidence="2" key="1">
    <citation type="submission" date="2022-09" db="EMBL/GenBank/DDBJ databases">
        <title>Tahibacter sp. nov., isolated from a fresh water.</title>
        <authorList>
            <person name="Baek J.H."/>
            <person name="Lee J.K."/>
            <person name="Kim J.M."/>
            <person name="Jeon C.O."/>
        </authorList>
    </citation>
    <scope>NUCLEOTIDE SEQUENCE</scope>
    <source>
        <strain evidence="2">W38</strain>
    </source>
</reference>
<organism evidence="2 3">
    <name type="scientific">Tahibacter amnicola</name>
    <dbReference type="NCBI Taxonomy" id="2976241"/>
    <lineage>
        <taxon>Bacteria</taxon>
        <taxon>Pseudomonadati</taxon>
        <taxon>Pseudomonadota</taxon>
        <taxon>Gammaproteobacteria</taxon>
        <taxon>Lysobacterales</taxon>
        <taxon>Rhodanobacteraceae</taxon>
        <taxon>Tahibacter</taxon>
    </lineage>
</organism>
<dbReference type="EMBL" id="CP104694">
    <property type="protein sequence ID" value="UXI68749.1"/>
    <property type="molecule type" value="Genomic_DNA"/>
</dbReference>
<dbReference type="InterPro" id="IPR045584">
    <property type="entry name" value="Pilin-like"/>
</dbReference>
<evidence type="ECO:0000313" key="3">
    <source>
        <dbReference type="Proteomes" id="UP001064632"/>
    </source>
</evidence>
<keyword evidence="3" id="KW-1185">Reference proteome</keyword>
<dbReference type="SUPFAM" id="SSF54523">
    <property type="entry name" value="Pili subunits"/>
    <property type="match status" value="1"/>
</dbReference>
<dbReference type="Gene3D" id="3.30.700.10">
    <property type="entry name" value="Glycoprotein, Type 4 Pilin"/>
    <property type="match status" value="1"/>
</dbReference>
<dbReference type="RefSeq" id="WP_261695708.1">
    <property type="nucleotide sequence ID" value="NZ_CP104694.1"/>
</dbReference>
<proteinExistence type="inferred from homology"/>
<comment type="similarity">
    <text evidence="1">Belongs to the N-Me-Phe pilin family.</text>
</comment>
<accession>A0ABY6BFE5</accession>
<evidence type="ECO:0000256" key="1">
    <source>
        <dbReference type="ARBA" id="ARBA00005233"/>
    </source>
</evidence>
<dbReference type="Proteomes" id="UP001064632">
    <property type="component" value="Chromosome"/>
</dbReference>
<sequence>MQRLALNFVVVFAAALAALLLHDYLRGSRTGGDFGVGARQERDRVLESDFRRAADPARVALAEFYFSHGTWPSSNAQAGLPEPSLYRGESLRTLAVSGSTITLTFDGRSGVDGGQIILRGETTPELAMGIHWECISPNLPDIATALPHCVHRRPGG</sequence>
<dbReference type="InterPro" id="IPR001082">
    <property type="entry name" value="Pilin"/>
</dbReference>